<sequence length="347" mass="38866">MAAGISMSKTAESSRESSADWLGLMNVIPARLRNSLVLGTVAYDFYNEDSYEMTNPGVYAIGIAIKGRKGEFLTVAGIEKVSQCMVDYCQVWKTWEARSGDWSQMTVPERQYMAHAAAVDSVYRGVNKDMTPRFVGGPAIYEKTMMYISWLQKRAERGQAFDETKAVSQRQSPIYVGCTGESIASASAHHDPKGGLCNSSPLLALTLRCIKHEFPNLEPEVIAKCVVPAWRAEHVPLGDHLVTILASSMFYQGRLNIDQPGDGIEAELAKLKEFAERDLYTEYRVAFEKEVEKFQALKKQYDEANEWLYVVRDARRALQAYNAEVAGSRNVEVLRSPDISSFAEEEQ</sequence>
<gene>
    <name evidence="1" type="ORF">B0T15DRAFT_502322</name>
</gene>
<name>A0AAJ0GS90_9PEZI</name>
<keyword evidence="2" id="KW-1185">Reference proteome</keyword>
<reference evidence="1" key="1">
    <citation type="journal article" date="2023" name="Mol. Phylogenet. Evol.">
        <title>Genome-scale phylogeny and comparative genomics of the fungal order Sordariales.</title>
        <authorList>
            <person name="Hensen N."/>
            <person name="Bonometti L."/>
            <person name="Westerberg I."/>
            <person name="Brannstrom I.O."/>
            <person name="Guillou S."/>
            <person name="Cros-Aarteil S."/>
            <person name="Calhoun S."/>
            <person name="Haridas S."/>
            <person name="Kuo A."/>
            <person name="Mondo S."/>
            <person name="Pangilinan J."/>
            <person name="Riley R."/>
            <person name="LaButti K."/>
            <person name="Andreopoulos B."/>
            <person name="Lipzen A."/>
            <person name="Chen C."/>
            <person name="Yan M."/>
            <person name="Daum C."/>
            <person name="Ng V."/>
            <person name="Clum A."/>
            <person name="Steindorff A."/>
            <person name="Ohm R.A."/>
            <person name="Martin F."/>
            <person name="Silar P."/>
            <person name="Natvig D.O."/>
            <person name="Lalanne C."/>
            <person name="Gautier V."/>
            <person name="Ament-Velasquez S.L."/>
            <person name="Kruys A."/>
            <person name="Hutchinson M.I."/>
            <person name="Powell A.J."/>
            <person name="Barry K."/>
            <person name="Miller A.N."/>
            <person name="Grigoriev I.V."/>
            <person name="Debuchy R."/>
            <person name="Gladieux P."/>
            <person name="Hiltunen Thoren M."/>
            <person name="Johannesson H."/>
        </authorList>
    </citation>
    <scope>NUCLEOTIDE SEQUENCE</scope>
    <source>
        <strain evidence="1">CBS 333.67</strain>
    </source>
</reference>
<accession>A0AAJ0GS90</accession>
<evidence type="ECO:0000313" key="2">
    <source>
        <dbReference type="Proteomes" id="UP001273166"/>
    </source>
</evidence>
<organism evidence="1 2">
    <name type="scientific">Chaetomium strumarium</name>
    <dbReference type="NCBI Taxonomy" id="1170767"/>
    <lineage>
        <taxon>Eukaryota</taxon>
        <taxon>Fungi</taxon>
        <taxon>Dikarya</taxon>
        <taxon>Ascomycota</taxon>
        <taxon>Pezizomycotina</taxon>
        <taxon>Sordariomycetes</taxon>
        <taxon>Sordariomycetidae</taxon>
        <taxon>Sordariales</taxon>
        <taxon>Chaetomiaceae</taxon>
        <taxon>Chaetomium</taxon>
    </lineage>
</organism>
<dbReference type="GeneID" id="87886258"/>
<evidence type="ECO:0000313" key="1">
    <source>
        <dbReference type="EMBL" id="KAK3305174.1"/>
    </source>
</evidence>
<dbReference type="AlphaFoldDB" id="A0AAJ0GS90"/>
<reference evidence="1" key="2">
    <citation type="submission" date="2023-06" db="EMBL/GenBank/DDBJ databases">
        <authorList>
            <consortium name="Lawrence Berkeley National Laboratory"/>
            <person name="Mondo S.J."/>
            <person name="Hensen N."/>
            <person name="Bonometti L."/>
            <person name="Westerberg I."/>
            <person name="Brannstrom I.O."/>
            <person name="Guillou S."/>
            <person name="Cros-Aarteil S."/>
            <person name="Calhoun S."/>
            <person name="Haridas S."/>
            <person name="Kuo A."/>
            <person name="Pangilinan J."/>
            <person name="Riley R."/>
            <person name="Labutti K."/>
            <person name="Andreopoulos B."/>
            <person name="Lipzen A."/>
            <person name="Chen C."/>
            <person name="Yanf M."/>
            <person name="Daum C."/>
            <person name="Ng V."/>
            <person name="Clum A."/>
            <person name="Steindorff A."/>
            <person name="Ohm R."/>
            <person name="Martin F."/>
            <person name="Silar P."/>
            <person name="Natvig D."/>
            <person name="Lalanne C."/>
            <person name="Gautier V."/>
            <person name="Ament-Velasquez S.L."/>
            <person name="Kruys A."/>
            <person name="Hutchinson M.I."/>
            <person name="Powell A.J."/>
            <person name="Barry K."/>
            <person name="Miller A.N."/>
            <person name="Grigoriev I.V."/>
            <person name="Debuchy R."/>
            <person name="Gladieux P."/>
            <person name="Thoren M.H."/>
            <person name="Johannesson H."/>
        </authorList>
    </citation>
    <scope>NUCLEOTIDE SEQUENCE</scope>
    <source>
        <strain evidence="1">CBS 333.67</strain>
    </source>
</reference>
<dbReference type="EMBL" id="JAUDZG010000004">
    <property type="protein sequence ID" value="KAK3305174.1"/>
    <property type="molecule type" value="Genomic_DNA"/>
</dbReference>
<protein>
    <submittedName>
        <fullName evidence="1">Uncharacterized protein</fullName>
    </submittedName>
</protein>
<dbReference type="RefSeq" id="XP_062720954.1">
    <property type="nucleotide sequence ID" value="XM_062867429.1"/>
</dbReference>
<comment type="caution">
    <text evidence="1">The sequence shown here is derived from an EMBL/GenBank/DDBJ whole genome shotgun (WGS) entry which is preliminary data.</text>
</comment>
<proteinExistence type="predicted"/>
<dbReference type="Proteomes" id="UP001273166">
    <property type="component" value="Unassembled WGS sequence"/>
</dbReference>